<gene>
    <name evidence="2" type="ordered locus">CHU_1997</name>
</gene>
<dbReference type="Pfam" id="PF13588">
    <property type="entry name" value="HSDR_N_2"/>
    <property type="match status" value="1"/>
</dbReference>
<dbReference type="AlphaFoldDB" id="A0A6N4SSS8"/>
<dbReference type="InterPro" id="IPR029464">
    <property type="entry name" value="HSDR_N"/>
</dbReference>
<evidence type="ECO:0000313" key="2">
    <source>
        <dbReference type="EMBL" id="ABG59263.1"/>
    </source>
</evidence>
<protein>
    <recommendedName>
        <fullName evidence="1">Type I restriction enzyme R protein N-terminal domain-containing protein</fullName>
    </recommendedName>
</protein>
<dbReference type="KEGG" id="chu:CHU_1997"/>
<organism evidence="2 3">
    <name type="scientific">Cytophaga hutchinsonii (strain ATCC 33406 / DSM 1761 / CIP 103989 / NBRC 15051 / NCIMB 9469 / D465)</name>
    <dbReference type="NCBI Taxonomy" id="269798"/>
    <lineage>
        <taxon>Bacteria</taxon>
        <taxon>Pseudomonadati</taxon>
        <taxon>Bacteroidota</taxon>
        <taxon>Cytophagia</taxon>
        <taxon>Cytophagales</taxon>
        <taxon>Cytophagaceae</taxon>
        <taxon>Cytophaga</taxon>
    </lineage>
</organism>
<reference evidence="2 3" key="1">
    <citation type="journal article" date="2007" name="Appl. Environ. Microbiol.">
        <title>Genome sequence of the cellulolytic gliding bacterium Cytophaga hutchinsonii.</title>
        <authorList>
            <person name="Xie G."/>
            <person name="Bruce D.C."/>
            <person name="Challacombe J.F."/>
            <person name="Chertkov O."/>
            <person name="Detter J.C."/>
            <person name="Gilna P."/>
            <person name="Han C.S."/>
            <person name="Lucas S."/>
            <person name="Misra M."/>
            <person name="Myers G.L."/>
            <person name="Richardson P."/>
            <person name="Tapia R."/>
            <person name="Thayer N."/>
            <person name="Thompson L.S."/>
            <person name="Brettin T.S."/>
            <person name="Henrissat B."/>
            <person name="Wilson D.B."/>
            <person name="McBride M.J."/>
        </authorList>
    </citation>
    <scope>NUCLEOTIDE SEQUENCE [LARGE SCALE GENOMIC DNA]</scope>
    <source>
        <strain evidence="3">ATCC 33406 / DSM 1761 / CIP 103989 / NBRC 15051 / NCIMB 9469 / D465</strain>
    </source>
</reference>
<sequence length="153" mass="18123">MYPDLNLPAADLKLTREKGEICVYDIIRKKNIVLTPEEWVRQHFIHYLIHTCKYPKTLFKVETGLQYNTLQKRSDIKVYSRHSTVFMLVECKSFSIALSEYTLKQIAAYNKTIEAEWLVITNGLQHYAFQRVMEGDEIEFVKRKELPAYPIFK</sequence>
<proteinExistence type="predicted"/>
<keyword evidence="3" id="KW-1185">Reference proteome</keyword>
<feature type="domain" description="Type I restriction enzyme R protein N-terminal" evidence="1">
    <location>
        <begin position="36"/>
        <end position="142"/>
    </location>
</feature>
<dbReference type="EMBL" id="CP000383">
    <property type="protein sequence ID" value="ABG59263.1"/>
    <property type="molecule type" value="Genomic_DNA"/>
</dbReference>
<dbReference type="Proteomes" id="UP000001822">
    <property type="component" value="Chromosome"/>
</dbReference>
<evidence type="ECO:0000259" key="1">
    <source>
        <dbReference type="Pfam" id="PF13588"/>
    </source>
</evidence>
<accession>A0A6N4SSS8</accession>
<dbReference type="OrthoDB" id="9790377at2"/>
<name>A0A6N4SSS8_CYTH3</name>
<dbReference type="RefSeq" id="WP_011585380.1">
    <property type="nucleotide sequence ID" value="NC_008255.1"/>
</dbReference>
<evidence type="ECO:0000313" key="3">
    <source>
        <dbReference type="Proteomes" id="UP000001822"/>
    </source>
</evidence>